<reference evidence="1 2" key="1">
    <citation type="submission" date="2018-01" db="EMBL/GenBank/DDBJ databases">
        <title>The complete genome sequence of Chromatium okenii LaCa, a purple sulfur bacterium with a turbulent life.</title>
        <authorList>
            <person name="Luedin S.M."/>
            <person name="Liechti N."/>
            <person name="Storelli N."/>
            <person name="Danza F."/>
            <person name="Wittwer M."/>
            <person name="Pothier J.F."/>
            <person name="Tonolla M.A."/>
        </authorList>
    </citation>
    <scope>NUCLEOTIDE SEQUENCE [LARGE SCALE GENOMIC DNA]</scope>
    <source>
        <strain evidence="1 2">LaCa</strain>
    </source>
</reference>
<evidence type="ECO:0000313" key="2">
    <source>
        <dbReference type="Proteomes" id="UP000239936"/>
    </source>
</evidence>
<protein>
    <submittedName>
        <fullName evidence="1">Uncharacterized protein</fullName>
    </submittedName>
</protein>
<dbReference type="AlphaFoldDB" id="A0A2S7XRD2"/>
<accession>A0A2S7XRD2</accession>
<comment type="caution">
    <text evidence="1">The sequence shown here is derived from an EMBL/GenBank/DDBJ whole genome shotgun (WGS) entry which is preliminary data.</text>
</comment>
<dbReference type="EMBL" id="PPGH01000035">
    <property type="protein sequence ID" value="PQJ95961.1"/>
    <property type="molecule type" value="Genomic_DNA"/>
</dbReference>
<keyword evidence="2" id="KW-1185">Reference proteome</keyword>
<sequence>MNENDKWYTDEVRKTFCKDRYSTTSHHYFFELKEAKNGSKYIVISQRKKVGNEFVGTKMRIFSDEMQGFQRMLDKFVQLTMHDETGASSIPSQPTAMPEFLQPQPIPIALTTPTVFNAIESPLINSQQGVFEKAKSRLQHLWGRSQPKIGHAEFQPGFFEKLLVTNNWREFEEYTYYLLKLIGIQNVYHFLGERQAGRADGFLKTGNLAILYDCTLRSGQVDADKHEQINNYCAQLQRGVMDISENVKEELYHHKKQVWIITKGTTRLIKTINTVEVKEINIVDIIAIYQERLLGNMNQHMLEMRLQNL</sequence>
<dbReference type="RefSeq" id="WP_105073602.1">
    <property type="nucleotide sequence ID" value="NZ_PPGH01000035.1"/>
</dbReference>
<dbReference type="OrthoDB" id="5677617at2"/>
<dbReference type="Proteomes" id="UP000239936">
    <property type="component" value="Unassembled WGS sequence"/>
</dbReference>
<proteinExistence type="predicted"/>
<dbReference type="Gene3D" id="3.10.450.700">
    <property type="match status" value="1"/>
</dbReference>
<name>A0A2S7XRD2_9GAMM</name>
<gene>
    <name evidence="1" type="ORF">CXB77_08890</name>
</gene>
<evidence type="ECO:0000313" key="1">
    <source>
        <dbReference type="EMBL" id="PQJ95961.1"/>
    </source>
</evidence>
<organism evidence="1 2">
    <name type="scientific">Chromatium okenii</name>
    <dbReference type="NCBI Taxonomy" id="61644"/>
    <lineage>
        <taxon>Bacteria</taxon>
        <taxon>Pseudomonadati</taxon>
        <taxon>Pseudomonadota</taxon>
        <taxon>Gammaproteobacteria</taxon>
        <taxon>Chromatiales</taxon>
        <taxon>Chromatiaceae</taxon>
        <taxon>Chromatium</taxon>
    </lineage>
</organism>